<evidence type="ECO:0000313" key="2">
    <source>
        <dbReference type="EMBL" id="MBB5684770.1"/>
    </source>
</evidence>
<accession>A0A7W9EE94</accession>
<evidence type="ECO:0000313" key="3">
    <source>
        <dbReference type="Proteomes" id="UP000549617"/>
    </source>
</evidence>
<dbReference type="InterPro" id="IPR037401">
    <property type="entry name" value="SnoaL-like"/>
</dbReference>
<reference evidence="2 3" key="1">
    <citation type="submission" date="2020-08" db="EMBL/GenBank/DDBJ databases">
        <title>Genomic Encyclopedia of Type Strains, Phase IV (KMG-IV): sequencing the most valuable type-strain genomes for metagenomic binning, comparative biology and taxonomic classification.</title>
        <authorList>
            <person name="Goeker M."/>
        </authorList>
    </citation>
    <scope>NUCLEOTIDE SEQUENCE [LARGE SCALE GENOMIC DNA]</scope>
    <source>
        <strain evidence="2 3">DSM 25079</strain>
    </source>
</reference>
<dbReference type="Gene3D" id="3.10.450.50">
    <property type="match status" value="1"/>
</dbReference>
<comment type="caution">
    <text evidence="2">The sequence shown here is derived from an EMBL/GenBank/DDBJ whole genome shotgun (WGS) entry which is preliminary data.</text>
</comment>
<protein>
    <recommendedName>
        <fullName evidence="1">SnoaL-like domain-containing protein</fullName>
    </recommendedName>
</protein>
<organism evidence="2 3">
    <name type="scientific">Sphingobium boeckii</name>
    <dbReference type="NCBI Taxonomy" id="1082345"/>
    <lineage>
        <taxon>Bacteria</taxon>
        <taxon>Pseudomonadati</taxon>
        <taxon>Pseudomonadota</taxon>
        <taxon>Alphaproteobacteria</taxon>
        <taxon>Sphingomonadales</taxon>
        <taxon>Sphingomonadaceae</taxon>
        <taxon>Sphingobium</taxon>
    </lineage>
</organism>
<dbReference type="EMBL" id="JACIJC010000001">
    <property type="protein sequence ID" value="MBB5684770.1"/>
    <property type="molecule type" value="Genomic_DNA"/>
</dbReference>
<dbReference type="Proteomes" id="UP000549617">
    <property type="component" value="Unassembled WGS sequence"/>
</dbReference>
<dbReference type="Pfam" id="PF13577">
    <property type="entry name" value="SnoaL_4"/>
    <property type="match status" value="1"/>
</dbReference>
<dbReference type="SUPFAM" id="SSF54427">
    <property type="entry name" value="NTF2-like"/>
    <property type="match status" value="1"/>
</dbReference>
<dbReference type="RefSeq" id="WP_184015354.1">
    <property type="nucleotide sequence ID" value="NZ_JACIJC010000001.1"/>
</dbReference>
<dbReference type="InterPro" id="IPR032710">
    <property type="entry name" value="NTF2-like_dom_sf"/>
</dbReference>
<name>A0A7W9EE94_9SPHN</name>
<gene>
    <name evidence="2" type="ORF">FHS49_000761</name>
</gene>
<proteinExistence type="predicted"/>
<sequence>MTRSDPNDRQAIADLIHIYCRSVDRLDVPLGHSIWHDGATADYGASFHQGPGKEVIDKICASHRGLLAHSHQISNILITLDGDRAGSEAYCTATLRMQRGETLMQMSVWTRYVDRWSFRDGRWGLDHRIAIRDFDETRPVTAMSQADMGSRDRTDRSYAALNLNEQDKP</sequence>
<feature type="domain" description="SnoaL-like" evidence="1">
    <location>
        <begin position="7"/>
        <end position="128"/>
    </location>
</feature>
<evidence type="ECO:0000259" key="1">
    <source>
        <dbReference type="Pfam" id="PF13577"/>
    </source>
</evidence>
<keyword evidence="3" id="KW-1185">Reference proteome</keyword>
<dbReference type="AlphaFoldDB" id="A0A7W9EE94"/>